<sequence length="463" mass="49041">MALYDLVVIGSGPGGYVAAIRAAQLGLKTAIIEKESVGGVCLNWGCIPTKALLEAAFNFKSAEKCGKYGIAIDTTGFSYASVHKESRAASERLAGGVRHLLTKNKVNVFLDTARLLPSGEVCLLSENKAIETKNVIIATGSRERVLKSLPFDGEKILSSHDALNLKELPEKIAIIGAGAIGVEFSTIFSTFGVEVSLIEMMGHVLPLEDEELSIELEKELQRSGIKLLTNAKVIDAVKKDGRISLELEQENLKKSLAVDKVLVAIGRQANSEGLGLEEAAIETERGFVKTGDYYQTSRKGIYAVGDVIGQALLAHAASAQGHIAVEHIAGIHSALPSRLDGDRIPRAVYCEPQVASFGLGEAAAKNNNLDYSVGKFPFIGCGKAVATGKTGGFVKIIADNATKEILGASVMGANATEIIHELLLAKNSELIPEDIGNLVHAHPTLSEAVMEAAKGVFGEPIHI</sequence>
<dbReference type="PANTHER" id="PTHR22912:SF217">
    <property type="entry name" value="DIHYDROLIPOYL DEHYDROGENASE"/>
    <property type="match status" value="1"/>
</dbReference>
<feature type="domain" description="Pyridine nucleotide-disulphide oxidoreductase dimerisation" evidence="11">
    <location>
        <begin position="344"/>
        <end position="453"/>
    </location>
</feature>
<evidence type="ECO:0000313" key="13">
    <source>
        <dbReference type="EMBL" id="MPL67622.1"/>
    </source>
</evidence>
<dbReference type="InterPro" id="IPR036188">
    <property type="entry name" value="FAD/NAD-bd_sf"/>
</dbReference>
<comment type="subcellular location">
    <subcellularLocation>
        <location evidence="2">Cytoplasm</location>
    </subcellularLocation>
</comment>
<keyword evidence="9" id="KW-1015">Disulfide bond</keyword>
<dbReference type="EC" id="1.8.1.4" evidence="13"/>
<keyword evidence="8" id="KW-0520">NAD</keyword>
<evidence type="ECO:0000256" key="8">
    <source>
        <dbReference type="ARBA" id="ARBA00023027"/>
    </source>
</evidence>
<dbReference type="InterPro" id="IPR023753">
    <property type="entry name" value="FAD/NAD-binding_dom"/>
</dbReference>
<name>A0A644TMR5_9ZZZZ</name>
<dbReference type="PANTHER" id="PTHR22912">
    <property type="entry name" value="DISULFIDE OXIDOREDUCTASE"/>
    <property type="match status" value="1"/>
</dbReference>
<dbReference type="InterPro" id="IPR050151">
    <property type="entry name" value="Class-I_Pyr_Nuc-Dis_Oxidored"/>
</dbReference>
<keyword evidence="7 13" id="KW-0560">Oxidoreductase</keyword>
<dbReference type="AlphaFoldDB" id="A0A644TMR5"/>
<evidence type="ECO:0000256" key="1">
    <source>
        <dbReference type="ARBA" id="ARBA00001974"/>
    </source>
</evidence>
<evidence type="ECO:0000256" key="6">
    <source>
        <dbReference type="ARBA" id="ARBA00022827"/>
    </source>
</evidence>
<evidence type="ECO:0000256" key="4">
    <source>
        <dbReference type="ARBA" id="ARBA00022490"/>
    </source>
</evidence>
<proteinExistence type="inferred from homology"/>
<dbReference type="InterPro" id="IPR016156">
    <property type="entry name" value="FAD/NAD-linked_Rdtase_dimer_sf"/>
</dbReference>
<keyword evidence="4" id="KW-0963">Cytoplasm</keyword>
<evidence type="ECO:0000256" key="5">
    <source>
        <dbReference type="ARBA" id="ARBA00022630"/>
    </source>
</evidence>
<protein>
    <submittedName>
        <fullName evidence="13">Dihydrolipoyl dehydrogenase</fullName>
        <ecNumber evidence="13">1.8.1.4</ecNumber>
    </submittedName>
</protein>
<dbReference type="GO" id="GO:0004148">
    <property type="term" value="F:dihydrolipoyl dehydrogenase (NADH) activity"/>
    <property type="evidence" value="ECO:0007669"/>
    <property type="project" value="UniProtKB-EC"/>
</dbReference>
<dbReference type="PRINTS" id="PR00411">
    <property type="entry name" value="PNDRDTASEI"/>
</dbReference>
<evidence type="ECO:0000259" key="12">
    <source>
        <dbReference type="Pfam" id="PF07992"/>
    </source>
</evidence>
<dbReference type="GO" id="GO:0006103">
    <property type="term" value="P:2-oxoglutarate metabolic process"/>
    <property type="evidence" value="ECO:0007669"/>
    <property type="project" value="TreeGrafter"/>
</dbReference>
<comment type="similarity">
    <text evidence="3">Belongs to the class-I pyridine nucleotide-disulfide oxidoreductase family.</text>
</comment>
<dbReference type="InterPro" id="IPR012999">
    <property type="entry name" value="Pyr_OxRdtase_I_AS"/>
</dbReference>
<dbReference type="Gene3D" id="3.50.50.60">
    <property type="entry name" value="FAD/NAD(P)-binding domain"/>
    <property type="match status" value="2"/>
</dbReference>
<dbReference type="FunFam" id="3.30.390.30:FF:000001">
    <property type="entry name" value="Dihydrolipoyl dehydrogenase"/>
    <property type="match status" value="1"/>
</dbReference>
<keyword evidence="6" id="KW-0274">FAD</keyword>
<evidence type="ECO:0000256" key="7">
    <source>
        <dbReference type="ARBA" id="ARBA00023002"/>
    </source>
</evidence>
<keyword evidence="10" id="KW-0676">Redox-active center</keyword>
<accession>A0A644TMR5</accession>
<dbReference type="PRINTS" id="PR00368">
    <property type="entry name" value="FADPNR"/>
</dbReference>
<dbReference type="SUPFAM" id="SSF51905">
    <property type="entry name" value="FAD/NAD(P)-binding domain"/>
    <property type="match status" value="1"/>
</dbReference>
<dbReference type="Pfam" id="PF07992">
    <property type="entry name" value="Pyr_redox_2"/>
    <property type="match status" value="1"/>
</dbReference>
<evidence type="ECO:0000256" key="3">
    <source>
        <dbReference type="ARBA" id="ARBA00007532"/>
    </source>
</evidence>
<dbReference type="SUPFAM" id="SSF55424">
    <property type="entry name" value="FAD/NAD-linked reductases, dimerisation (C-terminal) domain"/>
    <property type="match status" value="1"/>
</dbReference>
<dbReference type="InterPro" id="IPR004099">
    <property type="entry name" value="Pyr_nucl-diS_OxRdtase_dimer"/>
</dbReference>
<keyword evidence="5" id="KW-0285">Flavoprotein</keyword>
<dbReference type="PIRSF" id="PIRSF000350">
    <property type="entry name" value="Mercury_reductase_MerA"/>
    <property type="match status" value="1"/>
</dbReference>
<dbReference type="Gene3D" id="3.30.390.30">
    <property type="match status" value="1"/>
</dbReference>
<dbReference type="InterPro" id="IPR006258">
    <property type="entry name" value="Lipoamide_DH"/>
</dbReference>
<dbReference type="NCBIfam" id="TIGR01350">
    <property type="entry name" value="lipoamide_DH"/>
    <property type="match status" value="1"/>
</dbReference>
<evidence type="ECO:0000256" key="9">
    <source>
        <dbReference type="ARBA" id="ARBA00023157"/>
    </source>
</evidence>
<evidence type="ECO:0000256" key="2">
    <source>
        <dbReference type="ARBA" id="ARBA00004496"/>
    </source>
</evidence>
<dbReference type="PROSITE" id="PS00076">
    <property type="entry name" value="PYRIDINE_REDOX_1"/>
    <property type="match status" value="1"/>
</dbReference>
<dbReference type="Pfam" id="PF02852">
    <property type="entry name" value="Pyr_redox_dim"/>
    <property type="match status" value="1"/>
</dbReference>
<evidence type="ECO:0000256" key="10">
    <source>
        <dbReference type="ARBA" id="ARBA00023284"/>
    </source>
</evidence>
<dbReference type="GO" id="GO:0050660">
    <property type="term" value="F:flavin adenine dinucleotide binding"/>
    <property type="evidence" value="ECO:0007669"/>
    <property type="project" value="InterPro"/>
</dbReference>
<dbReference type="InterPro" id="IPR001100">
    <property type="entry name" value="Pyr_nuc-diS_OxRdtase"/>
</dbReference>
<dbReference type="EMBL" id="VSSQ01000038">
    <property type="protein sequence ID" value="MPL67622.1"/>
    <property type="molecule type" value="Genomic_DNA"/>
</dbReference>
<gene>
    <name evidence="13" type="primary">lpd_4</name>
    <name evidence="13" type="ORF">SDC9_13320</name>
</gene>
<comment type="caution">
    <text evidence="13">The sequence shown here is derived from an EMBL/GenBank/DDBJ whole genome shotgun (WGS) entry which is preliminary data.</text>
</comment>
<organism evidence="13">
    <name type="scientific">bioreactor metagenome</name>
    <dbReference type="NCBI Taxonomy" id="1076179"/>
    <lineage>
        <taxon>unclassified sequences</taxon>
        <taxon>metagenomes</taxon>
        <taxon>ecological metagenomes</taxon>
    </lineage>
</organism>
<feature type="domain" description="FAD/NAD(P)-binding" evidence="12">
    <location>
        <begin position="4"/>
        <end position="321"/>
    </location>
</feature>
<comment type="cofactor">
    <cofactor evidence="1">
        <name>FAD</name>
        <dbReference type="ChEBI" id="CHEBI:57692"/>
    </cofactor>
</comment>
<dbReference type="GO" id="GO:0005737">
    <property type="term" value="C:cytoplasm"/>
    <property type="evidence" value="ECO:0007669"/>
    <property type="project" value="UniProtKB-SubCell"/>
</dbReference>
<reference evidence="13" key="1">
    <citation type="submission" date="2019-08" db="EMBL/GenBank/DDBJ databases">
        <authorList>
            <person name="Kucharzyk K."/>
            <person name="Murdoch R.W."/>
            <person name="Higgins S."/>
            <person name="Loffler F."/>
        </authorList>
    </citation>
    <scope>NUCLEOTIDE SEQUENCE</scope>
</reference>
<evidence type="ECO:0000259" key="11">
    <source>
        <dbReference type="Pfam" id="PF02852"/>
    </source>
</evidence>